<dbReference type="Gene3D" id="1.10.390.10">
    <property type="entry name" value="Neutral Protease Domain 2"/>
    <property type="match status" value="1"/>
</dbReference>
<gene>
    <name evidence="2" type="ORF">GCM10025855_23460</name>
</gene>
<accession>A0ABQ6J3V6</accession>
<proteinExistence type="predicted"/>
<sequence>MNIYSEGYLTSLALDFSLLQDTTLKYSYRDVHRRLYQEHSVPKGYGVSDVQHILKDLSGKDYAPWWQAHVNSPMSLDFPALLSQAGLVMSYGKDSKAEAFAGMTLSSIHGSLVLDQVLRNGPAWQAGIVAGDEVLAINGLKVTASGFDKRINDFKAGDSIEVTLFSNDKIKQVKLTLSNQQSGALVLKGEAKATKQQKAFFKAWLGIDWPFDNKGELATKA</sequence>
<feature type="domain" description="PDZ" evidence="1">
    <location>
        <begin position="88"/>
        <end position="142"/>
    </location>
</feature>
<dbReference type="InterPro" id="IPR027268">
    <property type="entry name" value="Peptidase_M4/M1_CTD_sf"/>
</dbReference>
<dbReference type="EMBL" id="BSUY01000001">
    <property type="protein sequence ID" value="GMA82813.1"/>
    <property type="molecule type" value="Genomic_DNA"/>
</dbReference>
<comment type="caution">
    <text evidence="2">The sequence shown here is derived from an EMBL/GenBank/DDBJ whole genome shotgun (WGS) entry which is preliminary data.</text>
</comment>
<dbReference type="SMART" id="SM00228">
    <property type="entry name" value="PDZ"/>
    <property type="match status" value="1"/>
</dbReference>
<evidence type="ECO:0000313" key="3">
    <source>
        <dbReference type="Proteomes" id="UP001157046"/>
    </source>
</evidence>
<dbReference type="Pfam" id="PF13180">
    <property type="entry name" value="PDZ_2"/>
    <property type="match status" value="1"/>
</dbReference>
<dbReference type="PROSITE" id="PS50106">
    <property type="entry name" value="PDZ"/>
    <property type="match status" value="1"/>
</dbReference>
<dbReference type="InterPro" id="IPR036034">
    <property type="entry name" value="PDZ_sf"/>
</dbReference>
<organism evidence="2 3">
    <name type="scientific">Shewanella glacialipiscicola</name>
    <dbReference type="NCBI Taxonomy" id="614069"/>
    <lineage>
        <taxon>Bacteria</taxon>
        <taxon>Pseudomonadati</taxon>
        <taxon>Pseudomonadota</taxon>
        <taxon>Gammaproteobacteria</taxon>
        <taxon>Alteromonadales</taxon>
        <taxon>Shewanellaceae</taxon>
        <taxon>Shewanella</taxon>
    </lineage>
</organism>
<dbReference type="InterPro" id="IPR001478">
    <property type="entry name" value="PDZ"/>
</dbReference>
<evidence type="ECO:0000313" key="2">
    <source>
        <dbReference type="EMBL" id="GMA82813.1"/>
    </source>
</evidence>
<evidence type="ECO:0000259" key="1">
    <source>
        <dbReference type="PROSITE" id="PS50106"/>
    </source>
</evidence>
<dbReference type="Proteomes" id="UP001157046">
    <property type="component" value="Unassembled WGS sequence"/>
</dbReference>
<keyword evidence="3" id="KW-1185">Reference proteome</keyword>
<dbReference type="Gene3D" id="2.30.42.10">
    <property type="match status" value="1"/>
</dbReference>
<dbReference type="SUPFAM" id="SSF50156">
    <property type="entry name" value="PDZ domain-like"/>
    <property type="match status" value="1"/>
</dbReference>
<name>A0ABQ6J3V6_9GAMM</name>
<reference evidence="3" key="1">
    <citation type="journal article" date="2019" name="Int. J. Syst. Evol. Microbiol.">
        <title>The Global Catalogue of Microorganisms (GCM) 10K type strain sequencing project: providing services to taxonomists for standard genome sequencing and annotation.</title>
        <authorList>
            <consortium name="The Broad Institute Genomics Platform"/>
            <consortium name="The Broad Institute Genome Sequencing Center for Infectious Disease"/>
            <person name="Wu L."/>
            <person name="Ma J."/>
        </authorList>
    </citation>
    <scope>NUCLEOTIDE SEQUENCE [LARGE SCALE GENOMIC DNA]</scope>
    <source>
        <strain evidence="3">NBRC 102030</strain>
    </source>
</reference>
<protein>
    <recommendedName>
        <fullName evidence="1">PDZ domain-containing protein</fullName>
    </recommendedName>
</protein>